<dbReference type="AlphaFoldDB" id="A0A1P8N1Y2"/>
<dbReference type="PANTHER" id="PTHR42941">
    <property type="entry name" value="SLL1037 PROTEIN"/>
    <property type="match status" value="1"/>
</dbReference>
<proteinExistence type="predicted"/>
<keyword evidence="2" id="KW-0614">Plasmid</keyword>
<gene>
    <name evidence="2" type="ORF">BWR18_20700</name>
</gene>
<dbReference type="OrthoDB" id="9776669at2"/>
<dbReference type="Gene3D" id="3.40.190.10">
    <property type="entry name" value="Periplasmic binding protein-like II"/>
    <property type="match status" value="1"/>
</dbReference>
<dbReference type="Pfam" id="PF16868">
    <property type="entry name" value="NMT1_3"/>
    <property type="match status" value="1"/>
</dbReference>
<keyword evidence="1" id="KW-0732">Signal</keyword>
<geneLocation type="plasmid" evidence="2 3">
    <name>pDOK1-4-5</name>
</geneLocation>
<dbReference type="EMBL" id="CP019317">
    <property type="protein sequence ID" value="APX14315.1"/>
    <property type="molecule type" value="Genomic_DNA"/>
</dbReference>
<dbReference type="KEGG" id="tom:BWR18_20700"/>
<reference evidence="2 3" key="1">
    <citation type="submission" date="2017-01" db="EMBL/GenBank/DDBJ databases">
        <title>Complete genome of Tateyamaria omphalii DOK1-4 isolated from seawater in Dokdo.</title>
        <authorList>
            <person name="Kim J.H."/>
            <person name="Chi W.-J."/>
        </authorList>
    </citation>
    <scope>NUCLEOTIDE SEQUENCE [LARGE SCALE GENOMIC DNA]</scope>
    <source>
        <strain evidence="2 3">DOK1-4</strain>
        <plasmid evidence="2 3">pDOK1-4-5</plasmid>
    </source>
</reference>
<dbReference type="SUPFAM" id="SSF53850">
    <property type="entry name" value="Periplasmic binding protein-like II"/>
    <property type="match status" value="1"/>
</dbReference>
<sequence length="286" mass="31249">MQNLKHSICHFAAGAVVAFATVLSTATHSPAQDGPVLTITTGGASGTYFRFAEDIAKTLPSDVTLEIVPSDGSVQNLRRLIGYEGQSEQKYYQLALVQADVLEQLKSRARGDDVLESIVDRIKVVMPLYTEEIHAFAKQDRGISGLGDLVNGDYVVNAGGEKSGTNLTTRWLYEQSGNGSKTLDLVNASDGEGLPDLENGIYDVLFYVAGAPVNWGVPSRRSKTLRLCRSRCLNFTTFRIRHTALQRSHGISTLGWSRISKPWPLVHSWSLSTMMTTTPTANKSRS</sequence>
<dbReference type="InterPro" id="IPR011852">
    <property type="entry name" value="TRAP_TAXI"/>
</dbReference>
<dbReference type="PANTHER" id="PTHR42941:SF1">
    <property type="entry name" value="SLL1037 PROTEIN"/>
    <property type="match status" value="1"/>
</dbReference>
<evidence type="ECO:0000256" key="1">
    <source>
        <dbReference type="SAM" id="SignalP"/>
    </source>
</evidence>
<accession>A0A1P8N1Y2</accession>
<dbReference type="RefSeq" id="WP_076630865.1">
    <property type="nucleotide sequence ID" value="NZ_CP019317.1"/>
</dbReference>
<protein>
    <recommendedName>
        <fullName evidence="4">C4-dicarboxylate ABC transporter substrate-binding protein</fullName>
    </recommendedName>
</protein>
<feature type="signal peptide" evidence="1">
    <location>
        <begin position="1"/>
        <end position="20"/>
    </location>
</feature>
<dbReference type="Proteomes" id="UP000186336">
    <property type="component" value="Plasmid pDOK1-4-5"/>
</dbReference>
<evidence type="ECO:0008006" key="4">
    <source>
        <dbReference type="Google" id="ProtNLM"/>
    </source>
</evidence>
<feature type="chain" id="PRO_5012501372" description="C4-dicarboxylate ABC transporter substrate-binding protein" evidence="1">
    <location>
        <begin position="21"/>
        <end position="286"/>
    </location>
</feature>
<evidence type="ECO:0000313" key="3">
    <source>
        <dbReference type="Proteomes" id="UP000186336"/>
    </source>
</evidence>
<organism evidence="2 3">
    <name type="scientific">Tateyamaria omphalii</name>
    <dbReference type="NCBI Taxonomy" id="299262"/>
    <lineage>
        <taxon>Bacteria</taxon>
        <taxon>Pseudomonadati</taxon>
        <taxon>Pseudomonadota</taxon>
        <taxon>Alphaproteobacteria</taxon>
        <taxon>Rhodobacterales</taxon>
        <taxon>Roseobacteraceae</taxon>
        <taxon>Tateyamaria</taxon>
    </lineage>
</organism>
<name>A0A1P8N1Y2_9RHOB</name>
<keyword evidence="3" id="KW-1185">Reference proteome</keyword>
<evidence type="ECO:0000313" key="2">
    <source>
        <dbReference type="EMBL" id="APX14315.1"/>
    </source>
</evidence>